<evidence type="ECO:0000313" key="2">
    <source>
        <dbReference type="EMBL" id="MBD1384574.1"/>
    </source>
</evidence>
<accession>A0ABR7X1V7</accession>
<evidence type="ECO:0000313" key="3">
    <source>
        <dbReference type="Proteomes" id="UP000618754"/>
    </source>
</evidence>
<dbReference type="RefSeq" id="WP_191174438.1">
    <property type="nucleotide sequence ID" value="NZ_JACWMW010000001.1"/>
</dbReference>
<keyword evidence="3" id="KW-1185">Reference proteome</keyword>
<name>A0ABR7X1V7_9SPHI</name>
<feature type="compositionally biased region" description="Polar residues" evidence="1">
    <location>
        <begin position="66"/>
        <end position="75"/>
    </location>
</feature>
<dbReference type="Proteomes" id="UP000618754">
    <property type="component" value="Unassembled WGS sequence"/>
</dbReference>
<feature type="region of interest" description="Disordered" evidence="1">
    <location>
        <begin position="1"/>
        <end position="83"/>
    </location>
</feature>
<gene>
    <name evidence="2" type="ORF">IDJ75_04725</name>
</gene>
<dbReference type="EMBL" id="JACWMW010000001">
    <property type="protein sequence ID" value="MBD1384574.1"/>
    <property type="molecule type" value="Genomic_DNA"/>
</dbReference>
<sequence>MENKPEGFDRANGQGKNHDITGNVANVGNDTLKQDVNDKDLAKKVPTVTPESIAEIPNDTPELENPTPQTSSNKGQGPAGEDL</sequence>
<reference evidence="2 3" key="1">
    <citation type="submission" date="2020-09" db="EMBL/GenBank/DDBJ databases">
        <title>Novel species of Mucilaginibacter isolated from a glacier on the Tibetan Plateau.</title>
        <authorList>
            <person name="Liu Q."/>
            <person name="Xin Y.-H."/>
        </authorList>
    </citation>
    <scope>NUCLEOTIDE SEQUENCE [LARGE SCALE GENOMIC DNA]</scope>
    <source>
        <strain evidence="2 3">CGMCC 1.13878</strain>
    </source>
</reference>
<protein>
    <submittedName>
        <fullName evidence="2">Uncharacterized protein</fullName>
    </submittedName>
</protein>
<organism evidence="2 3">
    <name type="scientific">Mucilaginibacter rigui</name>
    <dbReference type="NCBI Taxonomy" id="534635"/>
    <lineage>
        <taxon>Bacteria</taxon>
        <taxon>Pseudomonadati</taxon>
        <taxon>Bacteroidota</taxon>
        <taxon>Sphingobacteriia</taxon>
        <taxon>Sphingobacteriales</taxon>
        <taxon>Sphingobacteriaceae</taxon>
        <taxon>Mucilaginibacter</taxon>
    </lineage>
</organism>
<comment type="caution">
    <text evidence="2">The sequence shown here is derived from an EMBL/GenBank/DDBJ whole genome shotgun (WGS) entry which is preliminary data.</text>
</comment>
<evidence type="ECO:0000256" key="1">
    <source>
        <dbReference type="SAM" id="MobiDB-lite"/>
    </source>
</evidence>
<feature type="compositionally biased region" description="Basic and acidic residues" evidence="1">
    <location>
        <begin position="32"/>
        <end position="43"/>
    </location>
</feature>
<proteinExistence type="predicted"/>